<reference evidence="2 3" key="1">
    <citation type="journal article" date="2012" name="Plant Soil">
        <title>Screening of plant growth-promoting traits in arsenic-resistant bacteria isolated from the rhizosphere of soybean plants from Argentinean agricultural soil.</title>
        <authorList>
            <person name="Wevar Oller A.L."/>
            <person name="Talano M.A."/>
            <person name="Agostini E."/>
        </authorList>
    </citation>
    <scope>NUCLEOTIDE SEQUENCE [LARGE SCALE GENOMIC DNA]</scope>
    <source>
        <strain evidence="2 3">AW4</strain>
    </source>
</reference>
<protein>
    <submittedName>
        <fullName evidence="2">MFS transporter</fullName>
    </submittedName>
</protein>
<name>A0ABW8NSX3_9PSED</name>
<dbReference type="EMBL" id="JAHWXS010000004">
    <property type="protein sequence ID" value="MFK5733028.1"/>
    <property type="molecule type" value="Genomic_DNA"/>
</dbReference>
<keyword evidence="1" id="KW-1133">Transmembrane helix</keyword>
<accession>A0ABW8NSX3</accession>
<evidence type="ECO:0000313" key="3">
    <source>
        <dbReference type="Proteomes" id="UP001621534"/>
    </source>
</evidence>
<dbReference type="Proteomes" id="UP001621534">
    <property type="component" value="Unassembled WGS sequence"/>
</dbReference>
<organism evidence="2 3">
    <name type="scientific">Pseudomonas urmiensis</name>
    <dbReference type="NCBI Taxonomy" id="2745493"/>
    <lineage>
        <taxon>Bacteria</taxon>
        <taxon>Pseudomonadati</taxon>
        <taxon>Pseudomonadota</taxon>
        <taxon>Gammaproteobacteria</taxon>
        <taxon>Pseudomonadales</taxon>
        <taxon>Pseudomonadaceae</taxon>
        <taxon>Pseudomonas</taxon>
    </lineage>
</organism>
<evidence type="ECO:0000256" key="1">
    <source>
        <dbReference type="SAM" id="Phobius"/>
    </source>
</evidence>
<feature type="transmembrane region" description="Helical" evidence="1">
    <location>
        <begin position="40"/>
        <end position="63"/>
    </location>
</feature>
<sequence length="85" mass="8913">MPFVMYVFAVSAFALGLAEFVPIGLTSIMADELSVGVKTAVATVTAYALGAVFAAPVLTALTANCRCDHKKSKIVCGTYIEHTVK</sequence>
<proteinExistence type="predicted"/>
<comment type="caution">
    <text evidence="2">The sequence shown here is derived from an EMBL/GenBank/DDBJ whole genome shotgun (WGS) entry which is preliminary data.</text>
</comment>
<keyword evidence="3" id="KW-1185">Reference proteome</keyword>
<dbReference type="RefSeq" id="WP_024652017.1">
    <property type="nucleotide sequence ID" value="NZ_JAHWXS010000004.1"/>
</dbReference>
<keyword evidence="1" id="KW-0472">Membrane</keyword>
<keyword evidence="1" id="KW-0812">Transmembrane</keyword>
<gene>
    <name evidence="2" type="ORF">KW869_05775</name>
</gene>
<evidence type="ECO:0000313" key="2">
    <source>
        <dbReference type="EMBL" id="MFK5733028.1"/>
    </source>
</evidence>